<organism evidence="1 2">
    <name type="scientific">Candidatus Iainarchaeum sp</name>
    <dbReference type="NCBI Taxonomy" id="3101447"/>
    <lineage>
        <taxon>Archaea</taxon>
        <taxon>Candidatus Iainarchaeota</taxon>
        <taxon>Candidatus Iainarchaeia</taxon>
        <taxon>Candidatus Iainarchaeales</taxon>
        <taxon>Candidatus Iainarchaeaceae</taxon>
        <taxon>Candidatus Iainarchaeum</taxon>
    </lineage>
</organism>
<proteinExistence type="predicted"/>
<gene>
    <name evidence="1" type="ORF">CL943_02035</name>
</gene>
<evidence type="ECO:0000313" key="2">
    <source>
        <dbReference type="Proteomes" id="UP000226592"/>
    </source>
</evidence>
<reference evidence="2" key="1">
    <citation type="submission" date="2017-09" db="EMBL/GenBank/DDBJ databases">
        <title>The Reconstruction of 2,631 Draft Metagenome-Assembled Genomes from the Global Oceans.</title>
        <authorList>
            <person name="Tully B.J."/>
            <person name="Graham E.D."/>
            <person name="Heidelberg J.F."/>
        </authorList>
    </citation>
    <scope>NUCLEOTIDE SEQUENCE [LARGE SCALE GENOMIC DNA]</scope>
</reference>
<sequence>MQLKSASGGGYKKDCTKDKTVASKSRATVECQFIEILPTNIPFIGVSGIINGPIDKVDTGFVSASFSNLPTQEINECWMPYATGYDANEMVLEKFVNVTPNIGWTKDIKNIGDLRNITRFNVYLMKDGYSTDFRSDFAEYYTTNDFFDAPEWFADDPSGKLADYFANEDKMAFLRRHLQETLMPGPGLYEVEIDIRYREERPWRLFDGSGNPGASIIIKLYKIDDTFPDNIFYYLPFNGSIGKNSENGRQGYGLDYTNQGKEMVIDTDEEFVTTETIPNSEPVAYLDTTTVYDFEKINSTFANRGLLMKISEGENIDKKSLVFYPNYATPIVMRTQHEVSEEPFQVFYQLLEAQEPIQGSNTLTFWDGLGKCLDYSGILVKQTFQENMDRAGKEGDSVSNWETVYALDWERAVLGGNVYLATILYSPVNQLFSIHAHESNDVRFMTPNEPFAKSVDLEGISGMRHNSKINQDKVTELQELFNLVRSGDVCLTNNGVETALWWNPQVLYKVEGSYTSIGEFESRLVAGDSCIGYGS</sequence>
<comment type="caution">
    <text evidence="1">The sequence shown here is derived from an EMBL/GenBank/DDBJ whole genome shotgun (WGS) entry which is preliminary data.</text>
</comment>
<protein>
    <submittedName>
        <fullName evidence="1">Uncharacterized protein</fullName>
    </submittedName>
</protein>
<evidence type="ECO:0000313" key="1">
    <source>
        <dbReference type="EMBL" id="MAG22064.1"/>
    </source>
</evidence>
<accession>A0A2D6M0W2</accession>
<name>A0A2D6M0W2_9ARCH</name>
<dbReference type="Proteomes" id="UP000226592">
    <property type="component" value="Unassembled WGS sequence"/>
</dbReference>
<dbReference type="AlphaFoldDB" id="A0A2D6M0W2"/>
<dbReference type="EMBL" id="NZBU01000005">
    <property type="protein sequence ID" value="MAG22064.1"/>
    <property type="molecule type" value="Genomic_DNA"/>
</dbReference>